<evidence type="ECO:0000256" key="2">
    <source>
        <dbReference type="ARBA" id="ARBA00022475"/>
    </source>
</evidence>
<feature type="compositionally biased region" description="Low complexity" evidence="10">
    <location>
        <begin position="262"/>
        <end position="272"/>
    </location>
</feature>
<dbReference type="InterPro" id="IPR013685">
    <property type="entry name" value="POTRA_FtsQ_type"/>
</dbReference>
<keyword evidence="13" id="KW-1185">Reference proteome</keyword>
<dbReference type="HAMAP" id="MF_00911">
    <property type="entry name" value="FtsQ_subfam"/>
    <property type="match status" value="1"/>
</dbReference>
<dbReference type="RefSeq" id="WP_227180284.1">
    <property type="nucleotide sequence ID" value="NZ_JAJBZT010000004.1"/>
</dbReference>
<evidence type="ECO:0000259" key="11">
    <source>
        <dbReference type="PROSITE" id="PS51779"/>
    </source>
</evidence>
<dbReference type="InterPro" id="IPR026579">
    <property type="entry name" value="FtsQ"/>
</dbReference>
<evidence type="ECO:0000256" key="5">
    <source>
        <dbReference type="ARBA" id="ARBA00022692"/>
    </source>
</evidence>
<comment type="function">
    <text evidence="9">Essential cell division protein. May link together the upstream cell division proteins, which are predominantly cytoplasmic, with the downstream cell division proteins, which are predominantly periplasmic. May control correct divisome assembly.</text>
</comment>
<dbReference type="Pfam" id="PF08478">
    <property type="entry name" value="POTRA_1"/>
    <property type="match status" value="1"/>
</dbReference>
<dbReference type="GO" id="GO:0051301">
    <property type="term" value="P:cell division"/>
    <property type="evidence" value="ECO:0007669"/>
    <property type="project" value="UniProtKB-KW"/>
</dbReference>
<feature type="domain" description="POTRA" evidence="11">
    <location>
        <begin position="37"/>
        <end position="106"/>
    </location>
</feature>
<dbReference type="Gene3D" id="3.10.20.310">
    <property type="entry name" value="membrane protein fhac"/>
    <property type="match status" value="1"/>
</dbReference>
<evidence type="ECO:0000313" key="12">
    <source>
        <dbReference type="EMBL" id="MCB6183499.1"/>
    </source>
</evidence>
<evidence type="ECO:0000256" key="9">
    <source>
        <dbReference type="HAMAP-Rule" id="MF_00911"/>
    </source>
</evidence>
<gene>
    <name evidence="9" type="primary">ftsQ</name>
    <name evidence="12" type="ORF">LIN78_08055</name>
</gene>
<evidence type="ECO:0000256" key="1">
    <source>
        <dbReference type="ARBA" id="ARBA00004370"/>
    </source>
</evidence>
<protein>
    <recommendedName>
        <fullName evidence="9">Cell division protein FtsQ</fullName>
    </recommendedName>
</protein>
<feature type="region of interest" description="Disordered" evidence="10">
    <location>
        <begin position="243"/>
        <end position="302"/>
    </location>
</feature>
<proteinExistence type="inferred from homology"/>
<dbReference type="Pfam" id="PF03799">
    <property type="entry name" value="FtsQ_DivIB_C"/>
    <property type="match status" value="1"/>
</dbReference>
<evidence type="ECO:0000256" key="7">
    <source>
        <dbReference type="ARBA" id="ARBA00023136"/>
    </source>
</evidence>
<keyword evidence="4 9" id="KW-0132">Cell division</keyword>
<feature type="transmembrane region" description="Helical" evidence="9">
    <location>
        <begin position="14"/>
        <end position="33"/>
    </location>
</feature>
<keyword evidence="7 9" id="KW-0472">Membrane</keyword>
<comment type="subcellular location">
    <subcellularLocation>
        <location evidence="9">Cell inner membrane</location>
        <topology evidence="9">Single-pass type II membrane protein</topology>
    </subcellularLocation>
    <subcellularLocation>
        <location evidence="1">Membrane</location>
    </subcellularLocation>
    <text evidence="9">Localizes to the division septum.</text>
</comment>
<reference evidence="12" key="1">
    <citation type="submission" date="2021-10" db="EMBL/GenBank/DDBJ databases">
        <title>The complete genome sequence of Leeia sp. TBRC 13508.</title>
        <authorList>
            <person name="Charoenyingcharoen P."/>
            <person name="Yukphan P."/>
        </authorList>
    </citation>
    <scope>NUCLEOTIDE SEQUENCE</scope>
    <source>
        <strain evidence="12">TBRC 13508</strain>
    </source>
</reference>
<dbReference type="PROSITE" id="PS51779">
    <property type="entry name" value="POTRA"/>
    <property type="match status" value="1"/>
</dbReference>
<sequence>MWDKPQALNALSNLLYGLVTLAILYTGIFLVVNSGMFPLKEIRVEGKLAHISREQVQYIAKHSISGSFFTLGIDSTRQSFEKLPWVRQVNVRRRWPGMLQVQIEEHKAIARWGDTALVNTSGEVFDATTDEELPIFVGPEGTSHEIAQAFQKFSSLLKVKKLVPVKLEMSARRAWRVTLSNGMLLVLGRDDVDERLHRFVSVYDKSLAGRAGIQYVDLRYANGLAIKLPTAALAAAIAPAKPGQTKAGVPVVPAGNEKQKQKNLNGQQKQNQPEAPKREGGASAKPTKTGKQQGQVAVSKKA</sequence>
<dbReference type="PANTHER" id="PTHR35851">
    <property type="entry name" value="CELL DIVISION PROTEIN FTSQ"/>
    <property type="match status" value="1"/>
</dbReference>
<keyword evidence="5 9" id="KW-0812">Transmembrane</keyword>
<dbReference type="InterPro" id="IPR034746">
    <property type="entry name" value="POTRA"/>
</dbReference>
<dbReference type="Proteomes" id="UP001165395">
    <property type="component" value="Unassembled WGS sequence"/>
</dbReference>
<evidence type="ECO:0000256" key="10">
    <source>
        <dbReference type="SAM" id="MobiDB-lite"/>
    </source>
</evidence>
<evidence type="ECO:0000256" key="6">
    <source>
        <dbReference type="ARBA" id="ARBA00022989"/>
    </source>
</evidence>
<dbReference type="InterPro" id="IPR045335">
    <property type="entry name" value="FtsQ_C_sf"/>
</dbReference>
<evidence type="ECO:0000313" key="13">
    <source>
        <dbReference type="Proteomes" id="UP001165395"/>
    </source>
</evidence>
<evidence type="ECO:0000256" key="3">
    <source>
        <dbReference type="ARBA" id="ARBA00022519"/>
    </source>
</evidence>
<dbReference type="PANTHER" id="PTHR35851:SF1">
    <property type="entry name" value="CELL DIVISION PROTEIN FTSQ"/>
    <property type="match status" value="1"/>
</dbReference>
<comment type="caution">
    <text evidence="12">The sequence shown here is derived from an EMBL/GenBank/DDBJ whole genome shotgun (WGS) entry which is preliminary data.</text>
</comment>
<accession>A0ABS8D5N7</accession>
<dbReference type="Gene3D" id="3.40.50.11690">
    <property type="entry name" value="Cell division protein FtsQ/DivIB"/>
    <property type="match status" value="1"/>
</dbReference>
<name>A0ABS8D5N7_9NEIS</name>
<dbReference type="EMBL" id="JAJBZT010000004">
    <property type="protein sequence ID" value="MCB6183499.1"/>
    <property type="molecule type" value="Genomic_DNA"/>
</dbReference>
<comment type="similarity">
    <text evidence="9">Belongs to the FtsQ/DivIB family. FtsQ subfamily.</text>
</comment>
<dbReference type="InterPro" id="IPR005548">
    <property type="entry name" value="Cell_div_FtsQ/DivIB_C"/>
</dbReference>
<keyword evidence="6 9" id="KW-1133">Transmembrane helix</keyword>
<comment type="subunit">
    <text evidence="9">Part of a complex composed of FtsB, FtsL and FtsQ.</text>
</comment>
<organism evidence="12 13">
    <name type="scientific">Leeia speluncae</name>
    <dbReference type="NCBI Taxonomy" id="2884804"/>
    <lineage>
        <taxon>Bacteria</taxon>
        <taxon>Pseudomonadati</taxon>
        <taxon>Pseudomonadota</taxon>
        <taxon>Betaproteobacteria</taxon>
        <taxon>Neisseriales</taxon>
        <taxon>Leeiaceae</taxon>
        <taxon>Leeia</taxon>
    </lineage>
</organism>
<evidence type="ECO:0000256" key="4">
    <source>
        <dbReference type="ARBA" id="ARBA00022618"/>
    </source>
</evidence>
<keyword evidence="8 9" id="KW-0131">Cell cycle</keyword>
<keyword evidence="2 9" id="KW-1003">Cell membrane</keyword>
<evidence type="ECO:0000256" key="8">
    <source>
        <dbReference type="ARBA" id="ARBA00023306"/>
    </source>
</evidence>
<keyword evidence="3 9" id="KW-0997">Cell inner membrane</keyword>